<reference evidence="1" key="1">
    <citation type="submission" date="2022-07" db="EMBL/GenBank/DDBJ databases">
        <title>Phylogenomic reconstructions and comparative analyses of Kickxellomycotina fungi.</title>
        <authorList>
            <person name="Reynolds N.K."/>
            <person name="Stajich J.E."/>
            <person name="Barry K."/>
            <person name="Grigoriev I.V."/>
            <person name="Crous P."/>
            <person name="Smith M.E."/>
        </authorList>
    </citation>
    <scope>NUCLEOTIDE SEQUENCE</scope>
    <source>
        <strain evidence="1">NRRL 5244</strain>
    </source>
</reference>
<sequence length="628" mass="69193">MFAGRRNDVGRMGPQAVGDDDELDARWTSDRFRAEIDNCMLVLVRLLSLEAQARSGSVHLGPAKEVWIALIQLFIDPCINSTDSPALALAQSIWAEPSGSCVSAQPPASGVWAAVTRVCSLNAKTDQQLAWNTWSALFYLLPLAQINADGVAAPRTAAFCSRPLVQLLETAVDKQLVGAIKSSSLAEQQQLKPAEEVSARQTFFRVHSIVTTYAVDINVDSSLYVTLYRFLEARKFRSLTIEPPPSLPRFFTRYSGQIIHRSSPSDTCTLLWLKALDVSMASWVAQLAAQAPTSKQYRRTMRDVRSLVSKLLPTRLLTFDRTSSDMHLSTLANYYSVFLFFLHALPSDVVRAARLFTQFQALLKFRETTSIVARRVYFEAWSAAATIVLKSFAQCVEQRSSAVHVVDLLLSGDTSQIQKDTADYYSAIMMAGQGWAKHIDDVLDECTGGLRSQSDTGSLWALADQAVMYLSRVVTSAIITPHVPTLLLFIYAVLQRPAIVRLVTLDTTGDMPIDMHVSIVRRISDIVGVRQQAVLGITLQQSAAPAGSGDAVERHGHPVEPLDLGQDSISGHDDSQLDFDMYDTLDLIAAAEEAEKREQLASFAAIDAKVVQLLDERYIPAVRQQIIG</sequence>
<protein>
    <submittedName>
        <fullName evidence="1">Uncharacterized protein</fullName>
    </submittedName>
</protein>
<proteinExistence type="predicted"/>
<keyword evidence="2" id="KW-1185">Reference proteome</keyword>
<comment type="caution">
    <text evidence="1">The sequence shown here is derived from an EMBL/GenBank/DDBJ whole genome shotgun (WGS) entry which is preliminary data.</text>
</comment>
<feature type="non-terminal residue" evidence="1">
    <location>
        <position position="628"/>
    </location>
</feature>
<name>A0ACC1J8B7_9FUNG</name>
<dbReference type="Proteomes" id="UP001150603">
    <property type="component" value="Unassembled WGS sequence"/>
</dbReference>
<evidence type="ECO:0000313" key="1">
    <source>
        <dbReference type="EMBL" id="KAJ1941647.1"/>
    </source>
</evidence>
<evidence type="ECO:0000313" key="2">
    <source>
        <dbReference type="Proteomes" id="UP001150603"/>
    </source>
</evidence>
<gene>
    <name evidence="1" type="ORF">FBU59_003443</name>
</gene>
<dbReference type="EMBL" id="JANBPW010002197">
    <property type="protein sequence ID" value="KAJ1941647.1"/>
    <property type="molecule type" value="Genomic_DNA"/>
</dbReference>
<organism evidence="1 2">
    <name type="scientific">Linderina macrospora</name>
    <dbReference type="NCBI Taxonomy" id="4868"/>
    <lineage>
        <taxon>Eukaryota</taxon>
        <taxon>Fungi</taxon>
        <taxon>Fungi incertae sedis</taxon>
        <taxon>Zoopagomycota</taxon>
        <taxon>Kickxellomycotina</taxon>
        <taxon>Kickxellomycetes</taxon>
        <taxon>Kickxellales</taxon>
        <taxon>Kickxellaceae</taxon>
        <taxon>Linderina</taxon>
    </lineage>
</organism>
<accession>A0ACC1J8B7</accession>